<comment type="caution">
    <text evidence="8">The sequence shown here is derived from an EMBL/GenBank/DDBJ whole genome shotgun (WGS) entry which is preliminary data.</text>
</comment>
<accession>A0A520MNP8</accession>
<dbReference type="CDD" id="cd03278">
    <property type="entry name" value="ABC_SMC_barmotin"/>
    <property type="match status" value="2"/>
</dbReference>
<proteinExistence type="inferred from homology"/>
<comment type="domain">
    <text evidence="6">Contains large globular domains required for ATP hydrolysis at each terminus and a third globular domain forming a flexible hinge near the middle of the molecule. These domains are separated by coiled-coil structures.</text>
</comment>
<dbReference type="Proteomes" id="UP000315889">
    <property type="component" value="Unassembled WGS sequence"/>
</dbReference>
<dbReference type="Gene3D" id="1.20.1060.20">
    <property type="match status" value="1"/>
</dbReference>
<dbReference type="PANTHER" id="PTHR43977">
    <property type="entry name" value="STRUCTURAL MAINTENANCE OF CHROMOSOMES PROTEIN 3"/>
    <property type="match status" value="1"/>
</dbReference>
<dbReference type="InterPro" id="IPR003395">
    <property type="entry name" value="RecF/RecN/SMC_N"/>
</dbReference>
<dbReference type="GO" id="GO:0030261">
    <property type="term" value="P:chromosome condensation"/>
    <property type="evidence" value="ECO:0007669"/>
    <property type="project" value="InterPro"/>
</dbReference>
<dbReference type="Pfam" id="PF02463">
    <property type="entry name" value="SMC_N"/>
    <property type="match status" value="1"/>
</dbReference>
<evidence type="ECO:0000256" key="3">
    <source>
        <dbReference type="ARBA" id="ARBA00022840"/>
    </source>
</evidence>
<feature type="coiled-coil region" evidence="6">
    <location>
        <begin position="981"/>
        <end position="1011"/>
    </location>
</feature>
<feature type="coiled-coil region" evidence="6">
    <location>
        <begin position="300"/>
        <end position="334"/>
    </location>
</feature>
<dbReference type="GO" id="GO:0007062">
    <property type="term" value="P:sister chromatid cohesion"/>
    <property type="evidence" value="ECO:0007669"/>
    <property type="project" value="InterPro"/>
</dbReference>
<evidence type="ECO:0000313" key="8">
    <source>
        <dbReference type="EMBL" id="RZO22842.1"/>
    </source>
</evidence>
<dbReference type="InterPro" id="IPR011890">
    <property type="entry name" value="SMC_prok"/>
</dbReference>
<organism evidence="8 9">
    <name type="scientific">SAR92 clade bacterium</name>
    <dbReference type="NCBI Taxonomy" id="2315479"/>
    <lineage>
        <taxon>Bacteria</taxon>
        <taxon>Pseudomonadati</taxon>
        <taxon>Pseudomonadota</taxon>
        <taxon>Gammaproteobacteria</taxon>
        <taxon>Cellvibrionales</taxon>
        <taxon>Porticoccaceae</taxon>
        <taxon>SAR92 clade</taxon>
    </lineage>
</organism>
<comment type="function">
    <text evidence="6">Required for chromosome condensation and partitioning.</text>
</comment>
<comment type="subcellular location">
    <subcellularLocation>
        <location evidence="6">Cytoplasm</location>
    </subcellularLocation>
</comment>
<feature type="coiled-coil region" evidence="6">
    <location>
        <begin position="688"/>
        <end position="841"/>
    </location>
</feature>
<dbReference type="Pfam" id="PF06470">
    <property type="entry name" value="SMC_hinge"/>
    <property type="match status" value="1"/>
</dbReference>
<dbReference type="GO" id="GO:0005737">
    <property type="term" value="C:cytoplasm"/>
    <property type="evidence" value="ECO:0007669"/>
    <property type="project" value="UniProtKB-SubCell"/>
</dbReference>
<dbReference type="EMBL" id="SHBP01000001">
    <property type="protein sequence ID" value="RZO22842.1"/>
    <property type="molecule type" value="Genomic_DNA"/>
</dbReference>
<dbReference type="GO" id="GO:0005524">
    <property type="term" value="F:ATP binding"/>
    <property type="evidence" value="ECO:0007669"/>
    <property type="project" value="UniProtKB-UniRule"/>
</dbReference>
<gene>
    <name evidence="6 8" type="primary">smc</name>
    <name evidence="8" type="ORF">EVB03_00305</name>
</gene>
<dbReference type="GO" id="GO:0003677">
    <property type="term" value="F:DNA binding"/>
    <property type="evidence" value="ECO:0007669"/>
    <property type="project" value="UniProtKB-UniRule"/>
</dbReference>
<dbReference type="InterPro" id="IPR010935">
    <property type="entry name" value="SMC_hinge"/>
</dbReference>
<dbReference type="SMART" id="SM00968">
    <property type="entry name" value="SMC_hinge"/>
    <property type="match status" value="1"/>
</dbReference>
<dbReference type="Gene3D" id="3.40.50.300">
    <property type="entry name" value="P-loop containing nucleotide triphosphate hydrolases"/>
    <property type="match status" value="2"/>
</dbReference>
<feature type="coiled-coil region" evidence="6">
    <location>
        <begin position="398"/>
        <end position="451"/>
    </location>
</feature>
<dbReference type="HAMAP" id="MF_01894">
    <property type="entry name" value="Smc_prok"/>
    <property type="match status" value="1"/>
</dbReference>
<dbReference type="NCBIfam" id="TIGR02168">
    <property type="entry name" value="SMC_prok_B"/>
    <property type="match status" value="1"/>
</dbReference>
<sequence length="1166" mass="131719">MRLKSIKLSGFKSFVDPTNVHFPSNLCAVVGPNGCGKSNVIDAVRWVMGESSAKNLRGESMADVIFNGSGGRKPVGQASVELIFDNTAQRIVGEYAAYNEIGIKRKVTRDGQSNYYLNGNKCRRRDITDIFLGTGLGPRSYAIIEQGMISRLIESKPDELRVYIEEAAGISKYKERRRETESRIHRTMENLERLTDIRDELGRQLNRLERQAKAAEKYSEYKKQERQLSTELLALKWRGYDGDASALKSIIGGFEIEKEKFTAERIHCDNTIESYRIQFTEQTDHFNEVQARFYKIGGEVTRIEQAIDHAQQRAQDLSKELQQTEHNYRETDEHLKVDRNKVVGWEAEFAELAPSLEEAISLEQSSSSALENVQAKMNNWQQHWDEFNQASASPRQQAEVQQSRIQHLEQLMKRLSERQQNLAAEASSFQANSAEEEMSGIQALLEEAKLARTTIDNQSHDNRQAIDLLREQQKKTSAEQDSLRSQQQTLKGRQASLEALQQAALGDDAEQQWLASKGLDKHPRLADQVKPAIGWEIAVETVLGSYLQAISVNDMASTINLMEDFTKGELLLVGSGKNKSRKGSTKGRLLSDLIEGDSAKLLVENVFAADSLAEAVALQSQLEGTESVVTPEGIWLGASWARVARDKDATAGVLQRKKELGEIDRQLDHLGAEVDVLDKRRENDDQKLKVLEATQQELSASLAEQQSNYADLRSKLSGFEVQIDQFKARKERAENELAEVGQQSQVEQENLSSARTILQQSIEKMEADTETRSELINQRDDLREKLERARQQAQEHRDRKQELALRESSLSTQLTSIRDAIVRLESQLERLHERRSELRVAFEIKEDPTDSHKEELETQLAARLSVEGELAQARKQVEETEFKTREEERRRGELDAELQRVQGELESQRLSAQEISTLSGTIEEQIKEKQGDLSILLETLPEDADLVDWEEQLQLMSNRIQRLGPINLAAIDEYKVESERKDYLDKQNNELEEALQTLQNAIQKIDRETRTRFKETFELVNTHIQSLFPKLFGGGHAYLEMTGDDLLDTGVTLMARPPGKKNASIHLLSGGEKALTAIAMVFAIFKLNPAPFCMLDEVDAPLDDANVARYAAMVKEMSDQVQFIFITHNKISMEAANQLMGVTMHEAGVSRLVSVNVDQAAELAEA</sequence>
<evidence type="ECO:0000256" key="4">
    <source>
        <dbReference type="ARBA" id="ARBA00023054"/>
    </source>
</evidence>
<feature type="binding site" evidence="6">
    <location>
        <begin position="32"/>
        <end position="39"/>
    </location>
    <ligand>
        <name>ATP</name>
        <dbReference type="ChEBI" id="CHEBI:30616"/>
    </ligand>
</feature>
<feature type="coiled-coil region" evidence="6">
    <location>
        <begin position="170"/>
        <end position="225"/>
    </location>
</feature>
<dbReference type="InterPro" id="IPR036277">
    <property type="entry name" value="SMC_hinge_sf"/>
</dbReference>
<keyword evidence="5 6" id="KW-0238">DNA-binding</keyword>
<dbReference type="GO" id="GO:0007059">
    <property type="term" value="P:chromosome segregation"/>
    <property type="evidence" value="ECO:0007669"/>
    <property type="project" value="UniProtKB-UniRule"/>
</dbReference>
<keyword evidence="3 6" id="KW-0067">ATP-binding</keyword>
<name>A0A520MNP8_9GAMM</name>
<comment type="subunit">
    <text evidence="6">Homodimer.</text>
</comment>
<feature type="domain" description="SMC hinge" evidence="7">
    <location>
        <begin position="519"/>
        <end position="619"/>
    </location>
</feature>
<dbReference type="GO" id="GO:0005694">
    <property type="term" value="C:chromosome"/>
    <property type="evidence" value="ECO:0007669"/>
    <property type="project" value="InterPro"/>
</dbReference>
<keyword evidence="1 6" id="KW-0963">Cytoplasm</keyword>
<protein>
    <recommendedName>
        <fullName evidence="6">Chromosome partition protein Smc</fullName>
    </recommendedName>
</protein>
<evidence type="ECO:0000313" key="9">
    <source>
        <dbReference type="Proteomes" id="UP000315889"/>
    </source>
</evidence>
<dbReference type="InterPro" id="IPR024704">
    <property type="entry name" value="SMC"/>
</dbReference>
<dbReference type="InterPro" id="IPR027417">
    <property type="entry name" value="P-loop_NTPase"/>
</dbReference>
<evidence type="ECO:0000259" key="7">
    <source>
        <dbReference type="SMART" id="SM00968"/>
    </source>
</evidence>
<dbReference type="GO" id="GO:0016887">
    <property type="term" value="F:ATP hydrolysis activity"/>
    <property type="evidence" value="ECO:0007669"/>
    <property type="project" value="InterPro"/>
</dbReference>
<keyword evidence="4 6" id="KW-0175">Coiled coil</keyword>
<evidence type="ECO:0000256" key="5">
    <source>
        <dbReference type="ARBA" id="ARBA00023125"/>
    </source>
</evidence>
<feature type="coiled-coil region" evidence="6">
    <location>
        <begin position="870"/>
        <end position="904"/>
    </location>
</feature>
<dbReference type="PIRSF" id="PIRSF005719">
    <property type="entry name" value="SMC"/>
    <property type="match status" value="1"/>
</dbReference>
<dbReference type="GO" id="GO:0006260">
    <property type="term" value="P:DNA replication"/>
    <property type="evidence" value="ECO:0007669"/>
    <property type="project" value="UniProtKB-UniRule"/>
</dbReference>
<dbReference type="SUPFAM" id="SSF75553">
    <property type="entry name" value="Smc hinge domain"/>
    <property type="match status" value="1"/>
</dbReference>
<reference evidence="8 9" key="1">
    <citation type="submission" date="2019-02" db="EMBL/GenBank/DDBJ databases">
        <title>Prokaryotic population dynamics and viral predation in marine succession experiment using metagenomics: the confinement effect.</title>
        <authorList>
            <person name="Haro-Moreno J.M."/>
            <person name="Rodriguez-Valera F."/>
            <person name="Lopez-Perez M."/>
        </authorList>
    </citation>
    <scope>NUCLEOTIDE SEQUENCE [LARGE SCALE GENOMIC DNA]</scope>
    <source>
        <strain evidence="8">MED-G170</strain>
    </source>
</reference>
<dbReference type="SUPFAM" id="SSF57997">
    <property type="entry name" value="Tropomyosin"/>
    <property type="match status" value="1"/>
</dbReference>
<dbReference type="AlphaFoldDB" id="A0A520MNP8"/>
<evidence type="ECO:0000256" key="6">
    <source>
        <dbReference type="HAMAP-Rule" id="MF_01894"/>
    </source>
</evidence>
<comment type="similarity">
    <text evidence="6">Belongs to the SMC family.</text>
</comment>
<keyword evidence="2 6" id="KW-0547">Nucleotide-binding</keyword>
<evidence type="ECO:0000256" key="2">
    <source>
        <dbReference type="ARBA" id="ARBA00022741"/>
    </source>
</evidence>
<evidence type="ECO:0000256" key="1">
    <source>
        <dbReference type="ARBA" id="ARBA00022490"/>
    </source>
</evidence>
<dbReference type="SUPFAM" id="SSF52540">
    <property type="entry name" value="P-loop containing nucleoside triphosphate hydrolases"/>
    <property type="match status" value="1"/>
</dbReference>